<gene>
    <name evidence="2" type="ORF">Tco_0752705</name>
</gene>
<dbReference type="Proteomes" id="UP001151760">
    <property type="component" value="Unassembled WGS sequence"/>
</dbReference>
<dbReference type="EMBL" id="BQNB010011102">
    <property type="protein sequence ID" value="GJS86164.1"/>
    <property type="molecule type" value="Genomic_DNA"/>
</dbReference>
<dbReference type="GO" id="GO:0003964">
    <property type="term" value="F:RNA-directed DNA polymerase activity"/>
    <property type="evidence" value="ECO:0007669"/>
    <property type="project" value="UniProtKB-KW"/>
</dbReference>
<dbReference type="Pfam" id="PF24626">
    <property type="entry name" value="SH3_Tf2-1"/>
    <property type="match status" value="1"/>
</dbReference>
<keyword evidence="2" id="KW-0808">Transferase</keyword>
<evidence type="ECO:0000313" key="2">
    <source>
        <dbReference type="EMBL" id="GJS86164.1"/>
    </source>
</evidence>
<organism evidence="2 3">
    <name type="scientific">Tanacetum coccineum</name>
    <dbReference type="NCBI Taxonomy" id="301880"/>
    <lineage>
        <taxon>Eukaryota</taxon>
        <taxon>Viridiplantae</taxon>
        <taxon>Streptophyta</taxon>
        <taxon>Embryophyta</taxon>
        <taxon>Tracheophyta</taxon>
        <taxon>Spermatophyta</taxon>
        <taxon>Magnoliopsida</taxon>
        <taxon>eudicotyledons</taxon>
        <taxon>Gunneridae</taxon>
        <taxon>Pentapetalae</taxon>
        <taxon>asterids</taxon>
        <taxon>campanulids</taxon>
        <taxon>Asterales</taxon>
        <taxon>Asteraceae</taxon>
        <taxon>Asteroideae</taxon>
        <taxon>Anthemideae</taxon>
        <taxon>Anthemidinae</taxon>
        <taxon>Tanacetum</taxon>
    </lineage>
</organism>
<dbReference type="PANTHER" id="PTHR46148">
    <property type="entry name" value="CHROMO DOMAIN-CONTAINING PROTEIN"/>
    <property type="match status" value="1"/>
</dbReference>
<dbReference type="PANTHER" id="PTHR46148:SF59">
    <property type="entry name" value="NUCLEOTIDYLTRANSFERASE, RIBONUCLEASE H"/>
    <property type="match status" value="1"/>
</dbReference>
<dbReference type="Gene3D" id="3.30.420.10">
    <property type="entry name" value="Ribonuclease H-like superfamily/Ribonuclease H"/>
    <property type="match status" value="1"/>
</dbReference>
<dbReference type="InterPro" id="IPR012337">
    <property type="entry name" value="RNaseH-like_sf"/>
</dbReference>
<keyword evidence="2" id="KW-0695">RNA-directed DNA polymerase</keyword>
<accession>A0ABQ4Z7M3</accession>
<keyword evidence="3" id="KW-1185">Reference proteome</keyword>
<dbReference type="InterPro" id="IPR056924">
    <property type="entry name" value="SH3_Tf2-1"/>
</dbReference>
<protein>
    <submittedName>
        <fullName evidence="2">Reverse transcriptase domain-containing protein</fullName>
    </submittedName>
</protein>
<feature type="domain" description="Tf2-1-like SH3-like" evidence="1">
    <location>
        <begin position="181"/>
        <end position="229"/>
    </location>
</feature>
<evidence type="ECO:0000259" key="1">
    <source>
        <dbReference type="Pfam" id="PF24626"/>
    </source>
</evidence>
<dbReference type="SUPFAM" id="SSF53098">
    <property type="entry name" value="Ribonuclease H-like"/>
    <property type="match status" value="1"/>
</dbReference>
<dbReference type="InterPro" id="IPR036397">
    <property type="entry name" value="RNaseH_sf"/>
</dbReference>
<evidence type="ECO:0000313" key="3">
    <source>
        <dbReference type="Proteomes" id="UP001151760"/>
    </source>
</evidence>
<name>A0ABQ4Z7M3_9ASTR</name>
<proteinExistence type="predicted"/>
<comment type="caution">
    <text evidence="2">The sequence shown here is derived from an EMBL/GenBank/DDBJ whole genome shotgun (WGS) entry which is preliminary data.</text>
</comment>
<keyword evidence="2" id="KW-0548">Nucleotidyltransferase</keyword>
<sequence>MPTTRRNELHGNQADCSQRVTNAIKDTAIFEIKIRVAHDSIVWVVRQGATVAKNANNKRKWERVALESFGYPLDMSIAYHPQNDGQSKRTVQTLEDMLHACVIEFGNGWDKHLPLVKFSYNSNYHTSIKALYRRKYRSPVYWTEVRDSQLVGPEIIHETTKKNIQIKSRIQAARDREKSYTDVRRKLNPRNTGPFKVVSKVRPVAYGLELPQQLSKVHNTFHVSNLKKCLSDDSLVIPLEEIQVDDKLHFIEEPIEIMDREVKRLKQTRIPIINVRWNSRRGLELRGSVKTNSVANIHTYSPTPLR</sequence>
<reference evidence="2" key="2">
    <citation type="submission" date="2022-01" db="EMBL/GenBank/DDBJ databases">
        <authorList>
            <person name="Yamashiro T."/>
            <person name="Shiraishi A."/>
            <person name="Satake H."/>
            <person name="Nakayama K."/>
        </authorList>
    </citation>
    <scope>NUCLEOTIDE SEQUENCE</scope>
</reference>
<reference evidence="2" key="1">
    <citation type="journal article" date="2022" name="Int. J. Mol. Sci.">
        <title>Draft Genome of Tanacetum Coccineum: Genomic Comparison of Closely Related Tanacetum-Family Plants.</title>
        <authorList>
            <person name="Yamashiro T."/>
            <person name="Shiraishi A."/>
            <person name="Nakayama K."/>
            <person name="Satake H."/>
        </authorList>
    </citation>
    <scope>NUCLEOTIDE SEQUENCE</scope>
</reference>